<gene>
    <name evidence="1" type="ORF">M378DRAFT_40949</name>
</gene>
<feature type="non-terminal residue" evidence="1">
    <location>
        <position position="1"/>
    </location>
</feature>
<protein>
    <recommendedName>
        <fullName evidence="3">DDE Tnp4 domain-containing protein</fullName>
    </recommendedName>
</protein>
<dbReference type="OrthoDB" id="1681765at2759"/>
<proteinExistence type="predicted"/>
<feature type="non-terminal residue" evidence="1">
    <location>
        <position position="118"/>
    </location>
</feature>
<keyword evidence="2" id="KW-1185">Reference proteome</keyword>
<dbReference type="Proteomes" id="UP000054549">
    <property type="component" value="Unassembled WGS sequence"/>
</dbReference>
<dbReference type="HOGENOM" id="CLU_040082_4_0_1"/>
<dbReference type="AlphaFoldDB" id="A0A0C2WWC9"/>
<dbReference type="EMBL" id="KN818295">
    <property type="protein sequence ID" value="KIL60658.1"/>
    <property type="molecule type" value="Genomic_DNA"/>
</dbReference>
<name>A0A0C2WWC9_AMAMK</name>
<evidence type="ECO:0008006" key="3">
    <source>
        <dbReference type="Google" id="ProtNLM"/>
    </source>
</evidence>
<dbReference type="InParanoid" id="A0A0C2WWC9"/>
<accession>A0A0C2WWC9</accession>
<organism evidence="1 2">
    <name type="scientific">Amanita muscaria (strain Koide BX008)</name>
    <dbReference type="NCBI Taxonomy" id="946122"/>
    <lineage>
        <taxon>Eukaryota</taxon>
        <taxon>Fungi</taxon>
        <taxon>Dikarya</taxon>
        <taxon>Basidiomycota</taxon>
        <taxon>Agaricomycotina</taxon>
        <taxon>Agaricomycetes</taxon>
        <taxon>Agaricomycetidae</taxon>
        <taxon>Agaricales</taxon>
        <taxon>Pluteineae</taxon>
        <taxon>Amanitaceae</taxon>
        <taxon>Amanita</taxon>
    </lineage>
</organism>
<dbReference type="STRING" id="946122.A0A0C2WWC9"/>
<evidence type="ECO:0000313" key="2">
    <source>
        <dbReference type="Proteomes" id="UP000054549"/>
    </source>
</evidence>
<sequence>HAQARNAIERIFGAFKKRFRILHLGSEFSMHIQARLPAALAAIHNFIRLHDLEEGDLDGSLEDFNDYYEDRTRTFDAVGRQDPPENLLTDVNDPAQIRRARIAQSMWEDYSMVLQERG</sequence>
<evidence type="ECO:0000313" key="1">
    <source>
        <dbReference type="EMBL" id="KIL60658.1"/>
    </source>
</evidence>
<reference evidence="1 2" key="1">
    <citation type="submission" date="2014-04" db="EMBL/GenBank/DDBJ databases">
        <title>Evolutionary Origins and Diversification of the Mycorrhizal Mutualists.</title>
        <authorList>
            <consortium name="DOE Joint Genome Institute"/>
            <consortium name="Mycorrhizal Genomics Consortium"/>
            <person name="Kohler A."/>
            <person name="Kuo A."/>
            <person name="Nagy L.G."/>
            <person name="Floudas D."/>
            <person name="Copeland A."/>
            <person name="Barry K.W."/>
            <person name="Cichocki N."/>
            <person name="Veneault-Fourrey C."/>
            <person name="LaButti K."/>
            <person name="Lindquist E.A."/>
            <person name="Lipzen A."/>
            <person name="Lundell T."/>
            <person name="Morin E."/>
            <person name="Murat C."/>
            <person name="Riley R."/>
            <person name="Ohm R."/>
            <person name="Sun H."/>
            <person name="Tunlid A."/>
            <person name="Henrissat B."/>
            <person name="Grigoriev I.V."/>
            <person name="Hibbett D.S."/>
            <person name="Martin F."/>
        </authorList>
    </citation>
    <scope>NUCLEOTIDE SEQUENCE [LARGE SCALE GENOMIC DNA]</scope>
    <source>
        <strain evidence="1 2">Koide BX008</strain>
    </source>
</reference>